<feature type="chain" id="PRO_5045403479" evidence="1">
    <location>
        <begin position="20"/>
        <end position="118"/>
    </location>
</feature>
<dbReference type="RefSeq" id="WP_215671291.1">
    <property type="nucleotide sequence ID" value="NZ_JAFJYC010000003.1"/>
</dbReference>
<keyword evidence="3" id="KW-1185">Reference proteome</keyword>
<gene>
    <name evidence="2" type="ORF">JZM24_17375</name>
</gene>
<comment type="caution">
    <text evidence="2">The sequence shown here is derived from an EMBL/GenBank/DDBJ whole genome shotgun (WGS) entry which is preliminary data.</text>
</comment>
<protein>
    <submittedName>
        <fullName evidence="2">Uncharacterized protein</fullName>
    </submittedName>
</protein>
<proteinExistence type="predicted"/>
<dbReference type="EMBL" id="JAFJYC010000003">
    <property type="protein sequence ID" value="MBT9433418.1"/>
    <property type="molecule type" value="Genomic_DNA"/>
</dbReference>
<reference evidence="2 3" key="1">
    <citation type="journal article" date="2021" name="Genome Biol. Evol.">
        <title>The evolution of interdependence in a four-way mealybug symbiosis.</title>
        <authorList>
            <person name="Garber A.I."/>
            <person name="Kupper M."/>
            <person name="Laetsch D.R."/>
            <person name="Weldon S.R."/>
            <person name="Ladinsky M.S."/>
            <person name="Bjorkman P.J."/>
            <person name="McCutcheon J.P."/>
        </authorList>
    </citation>
    <scope>NUCLEOTIDE SEQUENCE [LARGE SCALE GENOMIC DNA]</scope>
    <source>
        <strain evidence="2">SOD</strain>
    </source>
</reference>
<feature type="signal peptide" evidence="1">
    <location>
        <begin position="1"/>
        <end position="19"/>
    </location>
</feature>
<organism evidence="2 3">
    <name type="scientific">Candidatus Sodalis endolongispinus</name>
    <dbReference type="NCBI Taxonomy" id="2812662"/>
    <lineage>
        <taxon>Bacteria</taxon>
        <taxon>Pseudomonadati</taxon>
        <taxon>Pseudomonadota</taxon>
        <taxon>Gammaproteobacteria</taxon>
        <taxon>Enterobacterales</taxon>
        <taxon>Bruguierivoracaceae</taxon>
        <taxon>Sodalis</taxon>
    </lineage>
</organism>
<accession>A0ABS5YEK9</accession>
<dbReference type="Proteomes" id="UP000811282">
    <property type="component" value="Unassembled WGS sequence"/>
</dbReference>
<name>A0ABS5YEK9_9GAMM</name>
<sequence length="118" mass="13149">MKSAFYALLLLAFSSVVWSNNEEQALPLVKLAINAMDAGYFSEPGNLKITQWASGENPTSATVEIEKDLVDDSIAIEKIVFKMQRQNDIWVIDSHSTTFKCKCRKGRGHQTLSPACCH</sequence>
<evidence type="ECO:0000313" key="3">
    <source>
        <dbReference type="Proteomes" id="UP000811282"/>
    </source>
</evidence>
<evidence type="ECO:0000256" key="1">
    <source>
        <dbReference type="SAM" id="SignalP"/>
    </source>
</evidence>
<evidence type="ECO:0000313" key="2">
    <source>
        <dbReference type="EMBL" id="MBT9433418.1"/>
    </source>
</evidence>
<keyword evidence="1" id="KW-0732">Signal</keyword>